<dbReference type="PANTHER" id="PTHR42951">
    <property type="entry name" value="METALLO-BETA-LACTAMASE DOMAIN-CONTAINING"/>
    <property type="match status" value="1"/>
</dbReference>
<feature type="domain" description="Metallo-beta-lactamase" evidence="2">
    <location>
        <begin position="29"/>
        <end position="201"/>
    </location>
</feature>
<dbReference type="GO" id="GO:0016787">
    <property type="term" value="F:hydrolase activity"/>
    <property type="evidence" value="ECO:0007669"/>
    <property type="project" value="UniProtKB-KW"/>
</dbReference>
<evidence type="ECO:0000256" key="1">
    <source>
        <dbReference type="ARBA" id="ARBA00005250"/>
    </source>
</evidence>
<dbReference type="SUPFAM" id="SSF56281">
    <property type="entry name" value="Metallo-hydrolase/oxidoreductase"/>
    <property type="match status" value="1"/>
</dbReference>
<dbReference type="GO" id="GO:0017001">
    <property type="term" value="P:antibiotic catabolic process"/>
    <property type="evidence" value="ECO:0007669"/>
    <property type="project" value="UniProtKB-ARBA"/>
</dbReference>
<protein>
    <submittedName>
        <fullName evidence="3">MBL fold metallo-hydrolase</fullName>
    </submittedName>
</protein>
<dbReference type="InterPro" id="IPR001279">
    <property type="entry name" value="Metallo-B-lactamas"/>
</dbReference>
<dbReference type="AlphaFoldDB" id="A0A7T4UPQ6"/>
<sequence>MALIHHIDHPFVEGVRLGRVNRKGQYNLITSCIVYRLGNTTIDTGPPREWQHLRGFLEGQTVSQVALTHHHEDHSGNGHQLQRQFGSTIYSHSNNHELLSNGLKLSPIRRATFGNVKPFTPNPLPAFIETNCGKRLQPIHMPGHTNDLVCYLEPDEGWLFTGDLYVSSKLKYMTVAEDVGDWISSLTAALNLDFDTLFCSHRAVVNNGKAVLAEKLAFFQEMKQNVYTLWQRGDSPKQIRKRLLGNEDIMSLMSGLHMSKQKIIDSCLDDLQGQ</sequence>
<dbReference type="Pfam" id="PF00753">
    <property type="entry name" value="Lactamase_B"/>
    <property type="match status" value="1"/>
</dbReference>
<accession>A0A7T4UPQ6</accession>
<reference evidence="3 4" key="1">
    <citation type="submission" date="2020-12" db="EMBL/GenBank/DDBJ databases">
        <authorList>
            <person name="Shan Y."/>
        </authorList>
    </citation>
    <scope>NUCLEOTIDE SEQUENCE [LARGE SCALE GENOMIC DNA]</scope>
    <source>
        <strain evidence="4">csc3.9</strain>
    </source>
</reference>
<dbReference type="SMART" id="SM00849">
    <property type="entry name" value="Lactamase_B"/>
    <property type="match status" value="1"/>
</dbReference>
<organism evidence="3 4">
    <name type="scientific">Spongiibacter nanhainus</name>
    <dbReference type="NCBI Taxonomy" id="2794344"/>
    <lineage>
        <taxon>Bacteria</taxon>
        <taxon>Pseudomonadati</taxon>
        <taxon>Pseudomonadota</taxon>
        <taxon>Gammaproteobacteria</taxon>
        <taxon>Cellvibrionales</taxon>
        <taxon>Spongiibacteraceae</taxon>
        <taxon>Spongiibacter</taxon>
    </lineage>
</organism>
<keyword evidence="3" id="KW-0378">Hydrolase</keyword>
<dbReference type="Gene3D" id="3.60.15.10">
    <property type="entry name" value="Ribonuclease Z/Hydroxyacylglutathione hydrolase-like"/>
    <property type="match status" value="1"/>
</dbReference>
<dbReference type="RefSeq" id="WP_198569311.1">
    <property type="nucleotide sequence ID" value="NZ_CP066167.1"/>
</dbReference>
<keyword evidence="4" id="KW-1185">Reference proteome</keyword>
<dbReference type="KEGG" id="snan:I6N98_15940"/>
<dbReference type="InterPro" id="IPR036866">
    <property type="entry name" value="RibonucZ/Hydroxyglut_hydro"/>
</dbReference>
<dbReference type="Proteomes" id="UP000596063">
    <property type="component" value="Chromosome"/>
</dbReference>
<dbReference type="EMBL" id="CP066167">
    <property type="protein sequence ID" value="QQD17812.1"/>
    <property type="molecule type" value="Genomic_DNA"/>
</dbReference>
<name>A0A7T4UPQ6_9GAMM</name>
<dbReference type="InterPro" id="IPR050855">
    <property type="entry name" value="NDM-1-like"/>
</dbReference>
<proteinExistence type="inferred from homology"/>
<evidence type="ECO:0000259" key="2">
    <source>
        <dbReference type="SMART" id="SM00849"/>
    </source>
</evidence>
<evidence type="ECO:0000313" key="3">
    <source>
        <dbReference type="EMBL" id="QQD17812.1"/>
    </source>
</evidence>
<evidence type="ECO:0000313" key="4">
    <source>
        <dbReference type="Proteomes" id="UP000596063"/>
    </source>
</evidence>
<comment type="similarity">
    <text evidence="1">Belongs to the metallo-beta-lactamase superfamily. Class-B beta-lactamase family.</text>
</comment>
<gene>
    <name evidence="3" type="ORF">I6N98_15940</name>
</gene>
<dbReference type="PANTHER" id="PTHR42951:SF4">
    <property type="entry name" value="ACYL-COENZYME A THIOESTERASE MBLAC2"/>
    <property type="match status" value="1"/>
</dbReference>